<comment type="function">
    <text evidence="2 10 12">Catalyzes the transfer of a dimethylallyl group onto the adenine at position 37 in tRNAs that read codons beginning with uridine, leading to the formation of N6-(dimethylallyl)adenosine (i(6)A).</text>
</comment>
<organism evidence="14 15">
    <name type="scientific">Candidatus Yonathbacteria bacterium CG_4_9_14_0_8_um_filter_46_47</name>
    <dbReference type="NCBI Taxonomy" id="1975106"/>
    <lineage>
        <taxon>Bacteria</taxon>
        <taxon>Candidatus Yonathiibacteriota</taxon>
    </lineage>
</organism>
<dbReference type="Gene3D" id="1.10.20.140">
    <property type="match status" value="1"/>
</dbReference>
<dbReference type="HAMAP" id="MF_00185">
    <property type="entry name" value="IPP_trans"/>
    <property type="match status" value="1"/>
</dbReference>
<feature type="site" description="Interaction with substrate tRNA" evidence="10">
    <location>
        <position position="123"/>
    </location>
</feature>
<evidence type="ECO:0000313" key="14">
    <source>
        <dbReference type="EMBL" id="PJB82527.1"/>
    </source>
</evidence>
<dbReference type="EMBL" id="PFTM01000057">
    <property type="protein sequence ID" value="PJB82527.1"/>
    <property type="molecule type" value="Genomic_DNA"/>
</dbReference>
<keyword evidence="5 10" id="KW-0819">tRNA processing</keyword>
<dbReference type="Pfam" id="PF01715">
    <property type="entry name" value="IPPT"/>
    <property type="match status" value="1"/>
</dbReference>
<evidence type="ECO:0000256" key="2">
    <source>
        <dbReference type="ARBA" id="ARBA00003213"/>
    </source>
</evidence>
<gene>
    <name evidence="10" type="primary">miaA</name>
    <name evidence="14" type="ORF">CO088_03395</name>
</gene>
<dbReference type="PANTHER" id="PTHR11088:SF60">
    <property type="entry name" value="TRNA DIMETHYLALLYLTRANSFERASE"/>
    <property type="match status" value="1"/>
</dbReference>
<evidence type="ECO:0000256" key="4">
    <source>
        <dbReference type="ARBA" id="ARBA00022679"/>
    </source>
</evidence>
<evidence type="ECO:0000256" key="7">
    <source>
        <dbReference type="ARBA" id="ARBA00022840"/>
    </source>
</evidence>
<feature type="binding site" evidence="10">
    <location>
        <begin position="34"/>
        <end position="39"/>
    </location>
    <ligand>
        <name>substrate</name>
    </ligand>
</feature>
<accession>A0A2M8D6K7</accession>
<dbReference type="InterPro" id="IPR039657">
    <property type="entry name" value="Dimethylallyltransferase"/>
</dbReference>
<dbReference type="AlphaFoldDB" id="A0A2M8D6K7"/>
<keyword evidence="4 10" id="KW-0808">Transferase</keyword>
<evidence type="ECO:0000256" key="8">
    <source>
        <dbReference type="ARBA" id="ARBA00022842"/>
    </source>
</evidence>
<sequence>MIGKNHTTVYYREMQETEKKLNERPKILAVIGQTASGKSDLAVVLAKKFNGEVVSADSRQVYRRMNIGTGKITKKEMRSVPHYLLDVIDPQSTFTVARYKKHAEKAIHGILRRGKLPILCGGTGYYVQTITGGTNIPSVKPNTALRKRLEYAGTPELFAILKRLDPRRAGEIDQHNRRRLVRAIEIVNYLGVVPLIENTPRYDVLSIGIKTNDQILKEKIATRLHARIRHGMIAEAKRLHDDGVSWKRMEEIGLEYKHLALHLQGKLSREEMERQLTAAIWQYAKRQKTWFKRDKTIHWINAKEIKEVEQLVKGFLK</sequence>
<keyword evidence="6 10" id="KW-0547">Nucleotide-binding</keyword>
<dbReference type="InterPro" id="IPR027417">
    <property type="entry name" value="P-loop_NTPase"/>
</dbReference>
<evidence type="ECO:0000256" key="13">
    <source>
        <dbReference type="RuleBase" id="RU003785"/>
    </source>
</evidence>
<evidence type="ECO:0000256" key="3">
    <source>
        <dbReference type="ARBA" id="ARBA00005842"/>
    </source>
</evidence>
<comment type="similarity">
    <text evidence="3 10 13">Belongs to the IPP transferase family.</text>
</comment>
<evidence type="ECO:0000256" key="12">
    <source>
        <dbReference type="RuleBase" id="RU003784"/>
    </source>
</evidence>
<proteinExistence type="inferred from homology"/>
<evidence type="ECO:0000256" key="10">
    <source>
        <dbReference type="HAMAP-Rule" id="MF_00185"/>
    </source>
</evidence>
<dbReference type="GO" id="GO:0052381">
    <property type="term" value="F:tRNA dimethylallyltransferase activity"/>
    <property type="evidence" value="ECO:0007669"/>
    <property type="project" value="UniProtKB-UniRule"/>
</dbReference>
<evidence type="ECO:0000256" key="9">
    <source>
        <dbReference type="ARBA" id="ARBA00049563"/>
    </source>
</evidence>
<comment type="catalytic activity">
    <reaction evidence="9 10 11">
        <text>adenosine(37) in tRNA + dimethylallyl diphosphate = N(6)-dimethylallyladenosine(37) in tRNA + diphosphate</text>
        <dbReference type="Rhea" id="RHEA:26482"/>
        <dbReference type="Rhea" id="RHEA-COMP:10162"/>
        <dbReference type="Rhea" id="RHEA-COMP:10375"/>
        <dbReference type="ChEBI" id="CHEBI:33019"/>
        <dbReference type="ChEBI" id="CHEBI:57623"/>
        <dbReference type="ChEBI" id="CHEBI:74411"/>
        <dbReference type="ChEBI" id="CHEBI:74415"/>
        <dbReference type="EC" id="2.5.1.75"/>
    </reaction>
</comment>
<dbReference type="InterPro" id="IPR018022">
    <property type="entry name" value="IPT"/>
</dbReference>
<name>A0A2M8D6K7_9BACT</name>
<evidence type="ECO:0000256" key="5">
    <source>
        <dbReference type="ARBA" id="ARBA00022694"/>
    </source>
</evidence>
<protein>
    <recommendedName>
        <fullName evidence="10">tRNA dimethylallyltransferase</fullName>
        <ecNumber evidence="10">2.5.1.75</ecNumber>
    </recommendedName>
    <alternativeName>
        <fullName evidence="10">Dimethylallyl diphosphate:tRNA dimethylallyltransferase</fullName>
        <shortName evidence="10">DMAPP:tRNA dimethylallyltransferase</shortName>
        <shortName evidence="10">DMATase</shortName>
    </alternativeName>
    <alternativeName>
        <fullName evidence="10">Isopentenyl-diphosphate:tRNA isopentenyltransferase</fullName>
        <shortName evidence="10">IPP transferase</shortName>
        <shortName evidence="10">IPPT</shortName>
        <shortName evidence="10">IPTase</shortName>
    </alternativeName>
</protein>
<dbReference type="Gene3D" id="3.40.50.300">
    <property type="entry name" value="P-loop containing nucleotide triphosphate hydrolases"/>
    <property type="match status" value="1"/>
</dbReference>
<dbReference type="EC" id="2.5.1.75" evidence="10"/>
<comment type="caution">
    <text evidence="10">Lacks conserved residue(s) required for the propagation of feature annotation.</text>
</comment>
<comment type="subunit">
    <text evidence="10">Monomer.</text>
</comment>
<feature type="binding site" evidence="10">
    <location>
        <begin position="32"/>
        <end position="39"/>
    </location>
    <ligand>
        <name>ATP</name>
        <dbReference type="ChEBI" id="CHEBI:30616"/>
    </ligand>
</feature>
<evidence type="ECO:0000256" key="1">
    <source>
        <dbReference type="ARBA" id="ARBA00001946"/>
    </source>
</evidence>
<comment type="caution">
    <text evidence="14">The sequence shown here is derived from an EMBL/GenBank/DDBJ whole genome shotgun (WGS) entry which is preliminary data.</text>
</comment>
<evidence type="ECO:0000256" key="11">
    <source>
        <dbReference type="RuleBase" id="RU003783"/>
    </source>
</evidence>
<dbReference type="GO" id="GO:0005524">
    <property type="term" value="F:ATP binding"/>
    <property type="evidence" value="ECO:0007669"/>
    <property type="project" value="UniProtKB-UniRule"/>
</dbReference>
<keyword evidence="7 10" id="KW-0067">ATP-binding</keyword>
<comment type="cofactor">
    <cofactor evidence="1 10">
        <name>Mg(2+)</name>
        <dbReference type="ChEBI" id="CHEBI:18420"/>
    </cofactor>
</comment>
<evidence type="ECO:0000256" key="6">
    <source>
        <dbReference type="ARBA" id="ARBA00022741"/>
    </source>
</evidence>
<feature type="region of interest" description="Interaction with substrate tRNA" evidence="10">
    <location>
        <begin position="57"/>
        <end position="60"/>
    </location>
</feature>
<dbReference type="SUPFAM" id="SSF52540">
    <property type="entry name" value="P-loop containing nucleoside triphosphate hydrolases"/>
    <property type="match status" value="2"/>
</dbReference>
<dbReference type="NCBIfam" id="TIGR00174">
    <property type="entry name" value="miaA"/>
    <property type="match status" value="1"/>
</dbReference>
<reference evidence="15" key="1">
    <citation type="submission" date="2017-09" db="EMBL/GenBank/DDBJ databases">
        <title>Depth-based differentiation of microbial function through sediment-hosted aquifers and enrichment of novel symbionts in the deep terrestrial subsurface.</title>
        <authorList>
            <person name="Probst A.J."/>
            <person name="Ladd B."/>
            <person name="Jarett J.K."/>
            <person name="Geller-Mcgrath D.E."/>
            <person name="Sieber C.M.K."/>
            <person name="Emerson J.B."/>
            <person name="Anantharaman K."/>
            <person name="Thomas B.C."/>
            <person name="Malmstrom R."/>
            <person name="Stieglmeier M."/>
            <person name="Klingl A."/>
            <person name="Woyke T."/>
            <person name="Ryan C.M."/>
            <person name="Banfield J.F."/>
        </authorList>
    </citation>
    <scope>NUCLEOTIDE SEQUENCE [LARGE SCALE GENOMIC DNA]</scope>
</reference>
<keyword evidence="8 10" id="KW-0460">Magnesium</keyword>
<evidence type="ECO:0000313" key="15">
    <source>
        <dbReference type="Proteomes" id="UP000229236"/>
    </source>
</evidence>
<dbReference type="PANTHER" id="PTHR11088">
    <property type="entry name" value="TRNA DIMETHYLALLYLTRANSFERASE"/>
    <property type="match status" value="1"/>
</dbReference>
<dbReference type="GO" id="GO:0006400">
    <property type="term" value="P:tRNA modification"/>
    <property type="evidence" value="ECO:0007669"/>
    <property type="project" value="TreeGrafter"/>
</dbReference>
<feature type="site" description="Interaction with substrate tRNA" evidence="10">
    <location>
        <position position="146"/>
    </location>
</feature>
<dbReference type="Proteomes" id="UP000229236">
    <property type="component" value="Unassembled WGS sequence"/>
</dbReference>